<dbReference type="EMBL" id="ML170231">
    <property type="protein sequence ID" value="TDL16978.1"/>
    <property type="molecule type" value="Genomic_DNA"/>
</dbReference>
<evidence type="ECO:0000313" key="1">
    <source>
        <dbReference type="EMBL" id="TDL16978.1"/>
    </source>
</evidence>
<reference evidence="1 2" key="1">
    <citation type="submission" date="2018-06" db="EMBL/GenBank/DDBJ databases">
        <title>A transcriptomic atlas of mushroom development highlights an independent origin of complex multicellularity.</title>
        <authorList>
            <consortium name="DOE Joint Genome Institute"/>
            <person name="Krizsan K."/>
            <person name="Almasi E."/>
            <person name="Merenyi Z."/>
            <person name="Sahu N."/>
            <person name="Viragh M."/>
            <person name="Koszo T."/>
            <person name="Mondo S."/>
            <person name="Kiss B."/>
            <person name="Balint B."/>
            <person name="Kues U."/>
            <person name="Barry K."/>
            <person name="Hegedus J.C."/>
            <person name="Henrissat B."/>
            <person name="Johnson J."/>
            <person name="Lipzen A."/>
            <person name="Ohm R."/>
            <person name="Nagy I."/>
            <person name="Pangilinan J."/>
            <person name="Yan J."/>
            <person name="Xiong Y."/>
            <person name="Grigoriev I.V."/>
            <person name="Hibbett D.S."/>
            <person name="Nagy L.G."/>
        </authorList>
    </citation>
    <scope>NUCLEOTIDE SEQUENCE [LARGE SCALE GENOMIC DNA]</scope>
    <source>
        <strain evidence="1 2">SZMC22713</strain>
    </source>
</reference>
<organism evidence="1 2">
    <name type="scientific">Rickenella mellea</name>
    <dbReference type="NCBI Taxonomy" id="50990"/>
    <lineage>
        <taxon>Eukaryota</taxon>
        <taxon>Fungi</taxon>
        <taxon>Dikarya</taxon>
        <taxon>Basidiomycota</taxon>
        <taxon>Agaricomycotina</taxon>
        <taxon>Agaricomycetes</taxon>
        <taxon>Hymenochaetales</taxon>
        <taxon>Rickenellaceae</taxon>
        <taxon>Rickenella</taxon>
    </lineage>
</organism>
<accession>A0A4Y7PPD1</accession>
<evidence type="ECO:0008006" key="3">
    <source>
        <dbReference type="Google" id="ProtNLM"/>
    </source>
</evidence>
<dbReference type="VEuPathDB" id="FungiDB:BD410DRAFT_587209"/>
<protein>
    <recommendedName>
        <fullName evidence="3">F-box domain-containing protein</fullName>
    </recommendedName>
</protein>
<dbReference type="AlphaFoldDB" id="A0A4Y7PPD1"/>
<proteinExistence type="predicted"/>
<evidence type="ECO:0000313" key="2">
    <source>
        <dbReference type="Proteomes" id="UP000294933"/>
    </source>
</evidence>
<gene>
    <name evidence="1" type="ORF">BD410DRAFT_587209</name>
</gene>
<dbReference type="Proteomes" id="UP000294933">
    <property type="component" value="Unassembled WGS sequence"/>
</dbReference>
<name>A0A4Y7PPD1_9AGAM</name>
<keyword evidence="2" id="KW-1185">Reference proteome</keyword>
<sequence>MLANAIADKFPNQLRYIHWSAKYMTSSHSRFFRRVAHSLRAFRVDGADAFGSLRNGVSLPVLTHIDTSSTDLDLEWIAEWKLPSITHVAISDISPSHVLSKSLASANLTLISSRITWLTTSLPIQQILAGAQNLQELSYYISHPNNDLAISRDWTSDLRHQSLRYVRIEFAMYTRAGLLDYVRPISKQCFPMLKTLALELPAASMDRASEPSVTAFLSVNLDLSNHPISIATN</sequence>